<evidence type="ECO:0000256" key="2">
    <source>
        <dbReference type="ARBA" id="ARBA00022448"/>
    </source>
</evidence>
<evidence type="ECO:0000256" key="7">
    <source>
        <dbReference type="ARBA" id="ARBA00023180"/>
    </source>
</evidence>
<evidence type="ECO:0000256" key="1">
    <source>
        <dbReference type="ARBA" id="ARBA00004141"/>
    </source>
</evidence>
<dbReference type="InterPro" id="IPR050930">
    <property type="entry name" value="MFS_Vesicular_Transporter"/>
</dbReference>
<dbReference type="Ensembl" id="ENSNMLT00000042101.1">
    <property type="protein sequence ID" value="ENSNMLP00000037805.1"/>
    <property type="gene ID" value="ENSNMLG00000023394.1"/>
</dbReference>
<dbReference type="InterPro" id="IPR011701">
    <property type="entry name" value="MFS"/>
</dbReference>
<dbReference type="GO" id="GO:0007268">
    <property type="term" value="P:chemical synaptic transmission"/>
    <property type="evidence" value="ECO:0007669"/>
    <property type="project" value="TreeGrafter"/>
</dbReference>
<feature type="transmembrane region" description="Helical" evidence="8">
    <location>
        <begin position="149"/>
        <end position="165"/>
    </location>
</feature>
<dbReference type="AlphaFoldDB" id="A0A8C6UL18"/>
<reference evidence="9" key="1">
    <citation type="submission" date="2025-08" db="UniProtKB">
        <authorList>
            <consortium name="Ensembl"/>
        </authorList>
    </citation>
    <scope>IDENTIFICATION</scope>
</reference>
<dbReference type="GO" id="GO:0030122">
    <property type="term" value="C:AP-2 adaptor complex"/>
    <property type="evidence" value="ECO:0007669"/>
    <property type="project" value="TreeGrafter"/>
</dbReference>
<evidence type="ECO:0000313" key="10">
    <source>
        <dbReference type="Proteomes" id="UP000694523"/>
    </source>
</evidence>
<feature type="transmembrane region" description="Helical" evidence="8">
    <location>
        <begin position="20"/>
        <end position="43"/>
    </location>
</feature>
<evidence type="ECO:0000256" key="3">
    <source>
        <dbReference type="ARBA" id="ARBA00022692"/>
    </source>
</evidence>
<keyword evidence="7" id="KW-0325">Glycoprotein</keyword>
<feature type="transmembrane region" description="Helical" evidence="8">
    <location>
        <begin position="336"/>
        <end position="357"/>
    </location>
</feature>
<feature type="transmembrane region" description="Helical" evidence="8">
    <location>
        <begin position="213"/>
        <end position="231"/>
    </location>
</feature>
<keyword evidence="6 8" id="KW-0472">Membrane</keyword>
<dbReference type="GO" id="GO:0030121">
    <property type="term" value="C:AP-1 adaptor complex"/>
    <property type="evidence" value="ECO:0007669"/>
    <property type="project" value="TreeGrafter"/>
</dbReference>
<reference evidence="9" key="2">
    <citation type="submission" date="2025-09" db="UniProtKB">
        <authorList>
            <consortium name="Ensembl"/>
        </authorList>
    </citation>
    <scope>IDENTIFICATION</scope>
</reference>
<feature type="transmembrane region" description="Helical" evidence="8">
    <location>
        <begin position="171"/>
        <end position="192"/>
    </location>
</feature>
<keyword evidence="5 8" id="KW-1133">Transmembrane helix</keyword>
<evidence type="ECO:0000256" key="4">
    <source>
        <dbReference type="ARBA" id="ARBA00022775"/>
    </source>
</evidence>
<organism evidence="9 10">
    <name type="scientific">Neogobius melanostomus</name>
    <name type="common">round goby</name>
    <dbReference type="NCBI Taxonomy" id="47308"/>
    <lineage>
        <taxon>Eukaryota</taxon>
        <taxon>Metazoa</taxon>
        <taxon>Chordata</taxon>
        <taxon>Craniata</taxon>
        <taxon>Vertebrata</taxon>
        <taxon>Euteleostomi</taxon>
        <taxon>Actinopterygii</taxon>
        <taxon>Neopterygii</taxon>
        <taxon>Teleostei</taxon>
        <taxon>Neoteleostei</taxon>
        <taxon>Acanthomorphata</taxon>
        <taxon>Gobiaria</taxon>
        <taxon>Gobiiformes</taxon>
        <taxon>Gobioidei</taxon>
        <taxon>Gobiidae</taxon>
        <taxon>Benthophilinae</taxon>
        <taxon>Neogobiini</taxon>
        <taxon>Neogobius</taxon>
    </lineage>
</organism>
<comment type="subcellular location">
    <subcellularLocation>
        <location evidence="1">Membrane</location>
        <topology evidence="1">Multi-pass membrane protein</topology>
    </subcellularLocation>
</comment>
<evidence type="ECO:0000313" key="9">
    <source>
        <dbReference type="Ensembl" id="ENSNMLP00000037805.1"/>
    </source>
</evidence>
<evidence type="ECO:0000256" key="8">
    <source>
        <dbReference type="SAM" id="Phobius"/>
    </source>
</evidence>
<keyword evidence="4" id="KW-0532">Neurotransmitter transport</keyword>
<accession>A0A8C6UL18</accession>
<evidence type="ECO:0000256" key="5">
    <source>
        <dbReference type="ARBA" id="ARBA00022989"/>
    </source>
</evidence>
<dbReference type="SUPFAM" id="SSF103473">
    <property type="entry name" value="MFS general substrate transporter"/>
    <property type="match status" value="1"/>
</dbReference>
<dbReference type="PANTHER" id="PTHR23506:SF13">
    <property type="entry name" value="VESICULAR ACETYLCHOLINE TRANSPORTER"/>
    <property type="match status" value="1"/>
</dbReference>
<dbReference type="InterPro" id="IPR036259">
    <property type="entry name" value="MFS_trans_sf"/>
</dbReference>
<dbReference type="Pfam" id="PF07690">
    <property type="entry name" value="MFS_1"/>
    <property type="match status" value="1"/>
</dbReference>
<dbReference type="Gene3D" id="1.20.1250.20">
    <property type="entry name" value="MFS general substrate transporter like domains"/>
    <property type="match status" value="1"/>
</dbReference>
<protein>
    <submittedName>
        <fullName evidence="9">Solute carrier family 18 member 3b</fullName>
    </submittedName>
</protein>
<sequence length="380" mass="41369">FFLCSANRRKRGTRRDIRRIILVIVCVALLLDNMLYMVIVPIIPDYLADLESEQAEHVHVVLHPNSSLNPTDRSAAKKSNLDIQIGVLFASKAILQLIVNPISGTFIDRNYATLFVARSLQGLGSAFADTSGLAMIADKYTEEAERTRALGIALAFISFGSLFAGKRVPFIVLACVCLIDGFMFLTIIRPLTNRTRENMPVGTPIYKLMIDPYIAVVAGALTVCNIPLAFLEPTIASWMETTMHATQWEMGLTWLPASCTVPACKNFGQLIAPLCGICFGIALVDTALLPTLAFLVDVRHVSVYGSVYAIADISYSVAYAMGPIVAGQIVHNLGFVQLNLGMGLINVLYAPVLAVVWPGNSGAMPLVRQPISPTSNYYKI</sequence>
<keyword evidence="3 8" id="KW-0812">Transmembrane</keyword>
<proteinExistence type="predicted"/>
<feature type="transmembrane region" description="Helical" evidence="8">
    <location>
        <begin position="270"/>
        <end position="295"/>
    </location>
</feature>
<keyword evidence="10" id="KW-1185">Reference proteome</keyword>
<dbReference type="GO" id="GO:0043195">
    <property type="term" value="C:terminal bouton"/>
    <property type="evidence" value="ECO:0007669"/>
    <property type="project" value="TreeGrafter"/>
</dbReference>
<feature type="transmembrane region" description="Helical" evidence="8">
    <location>
        <begin position="307"/>
        <end position="330"/>
    </location>
</feature>
<keyword evidence="2" id="KW-0813">Transport</keyword>
<dbReference type="GO" id="GO:0005277">
    <property type="term" value="F:acetylcholine transmembrane transporter activity"/>
    <property type="evidence" value="ECO:0007669"/>
    <property type="project" value="TreeGrafter"/>
</dbReference>
<evidence type="ECO:0000256" key="6">
    <source>
        <dbReference type="ARBA" id="ARBA00023136"/>
    </source>
</evidence>
<dbReference type="PANTHER" id="PTHR23506">
    <property type="entry name" value="GH10249P"/>
    <property type="match status" value="1"/>
</dbReference>
<name>A0A8C6UL18_9GOBI</name>
<dbReference type="Proteomes" id="UP000694523">
    <property type="component" value="Unplaced"/>
</dbReference>